<proteinExistence type="predicted"/>
<feature type="transmembrane region" description="Helical" evidence="2">
    <location>
        <begin position="92"/>
        <end position="114"/>
    </location>
</feature>
<feature type="chain" id="PRO_5038577098" evidence="3">
    <location>
        <begin position="27"/>
        <end position="267"/>
    </location>
</feature>
<organism evidence="4 5">
    <name type="scientific">Nocardia wallacei</name>
    <dbReference type="NCBI Taxonomy" id="480035"/>
    <lineage>
        <taxon>Bacteria</taxon>
        <taxon>Bacillati</taxon>
        <taxon>Actinomycetota</taxon>
        <taxon>Actinomycetes</taxon>
        <taxon>Mycobacteriales</taxon>
        <taxon>Nocardiaceae</taxon>
        <taxon>Nocardia</taxon>
    </lineage>
</organism>
<keyword evidence="2" id="KW-0472">Membrane</keyword>
<protein>
    <submittedName>
        <fullName evidence="4">Uncharacterized protein</fullName>
    </submittedName>
</protein>
<evidence type="ECO:0000256" key="2">
    <source>
        <dbReference type="SAM" id="Phobius"/>
    </source>
</evidence>
<evidence type="ECO:0000313" key="5">
    <source>
        <dbReference type="Proteomes" id="UP000516173"/>
    </source>
</evidence>
<reference evidence="4 5" key="1">
    <citation type="submission" date="2020-08" db="EMBL/GenBank/DDBJ databases">
        <title>Genome Sequencing of Nocardia wallacei strain FMUON74 and assembly.</title>
        <authorList>
            <person name="Toyokawa M."/>
            <person name="Uesaka K."/>
        </authorList>
    </citation>
    <scope>NUCLEOTIDE SEQUENCE [LARGE SCALE GENOMIC DNA]</scope>
    <source>
        <strain evidence="4 5">FMUON74</strain>
    </source>
</reference>
<sequence length="267" mass="27463">MYWGFLCAAALSLATTVLLFQPWLTAQGPNGRILADAFGRTQGTTDSNTADTWGEGAYPAHISGGWGILTAAAAITTIFAVGLYLRDGSASLALLVLGSSAGQALSVFCTLLYLNGKSQPFKTLVETSGTGGLRDLLSGNGTSNIREVASVSLGAAAMLGGITALGSVLIVLTSIMPIRSHGQTATELPAGPGPDAPAQPTPAPEITYTAKAFNASDERRAAVPAPQPDERPHAEARRLDGMIVRLPFAPSTARTEVPLFAGSAAER</sequence>
<evidence type="ECO:0000256" key="3">
    <source>
        <dbReference type="SAM" id="SignalP"/>
    </source>
</evidence>
<feature type="transmembrane region" description="Helical" evidence="2">
    <location>
        <begin position="66"/>
        <end position="85"/>
    </location>
</feature>
<feature type="region of interest" description="Disordered" evidence="1">
    <location>
        <begin position="217"/>
        <end position="238"/>
    </location>
</feature>
<keyword evidence="5" id="KW-1185">Reference proteome</keyword>
<evidence type="ECO:0000313" key="4">
    <source>
        <dbReference type="EMBL" id="BCK53605.1"/>
    </source>
</evidence>
<feature type="signal peptide" evidence="3">
    <location>
        <begin position="1"/>
        <end position="26"/>
    </location>
</feature>
<accession>A0A7G1KEX8</accession>
<dbReference type="AlphaFoldDB" id="A0A7G1KEX8"/>
<keyword evidence="2" id="KW-0812">Transmembrane</keyword>
<feature type="compositionally biased region" description="Basic and acidic residues" evidence="1">
    <location>
        <begin position="228"/>
        <end position="238"/>
    </location>
</feature>
<feature type="compositionally biased region" description="Pro residues" evidence="1">
    <location>
        <begin position="191"/>
        <end position="203"/>
    </location>
</feature>
<name>A0A7G1KEX8_9NOCA</name>
<gene>
    <name evidence="4" type="ORF">NWFMUON74_13770</name>
</gene>
<evidence type="ECO:0000256" key="1">
    <source>
        <dbReference type="SAM" id="MobiDB-lite"/>
    </source>
</evidence>
<keyword evidence="2" id="KW-1133">Transmembrane helix</keyword>
<dbReference type="KEGG" id="nwl:NWFMUON74_13770"/>
<feature type="region of interest" description="Disordered" evidence="1">
    <location>
        <begin position="183"/>
        <end position="203"/>
    </location>
</feature>
<dbReference type="EMBL" id="AP023396">
    <property type="protein sequence ID" value="BCK53605.1"/>
    <property type="molecule type" value="Genomic_DNA"/>
</dbReference>
<keyword evidence="3" id="KW-0732">Signal</keyword>
<dbReference type="Proteomes" id="UP000516173">
    <property type="component" value="Chromosome"/>
</dbReference>
<feature type="transmembrane region" description="Helical" evidence="2">
    <location>
        <begin position="148"/>
        <end position="172"/>
    </location>
</feature>